<evidence type="ECO:0000313" key="3">
    <source>
        <dbReference type="Proteomes" id="UP000515135"/>
    </source>
</evidence>
<dbReference type="RefSeq" id="XP_019619431.1">
    <property type="nucleotide sequence ID" value="XM_019763872.1"/>
</dbReference>
<feature type="chain" id="PRO_5044647583" evidence="2">
    <location>
        <begin position="26"/>
        <end position="135"/>
    </location>
</feature>
<organism evidence="3 5">
    <name type="scientific">Branchiostoma belcheri</name>
    <name type="common">Amphioxus</name>
    <dbReference type="NCBI Taxonomy" id="7741"/>
    <lineage>
        <taxon>Eukaryota</taxon>
        <taxon>Metazoa</taxon>
        <taxon>Chordata</taxon>
        <taxon>Cephalochordata</taxon>
        <taxon>Leptocardii</taxon>
        <taxon>Amphioxiformes</taxon>
        <taxon>Branchiostomatidae</taxon>
        <taxon>Branchiostoma</taxon>
    </lineage>
</organism>
<keyword evidence="2" id="KW-0732">Signal</keyword>
<name>A0A6P4YQE1_BRABE</name>
<feature type="signal peptide" evidence="2">
    <location>
        <begin position="1"/>
        <end position="25"/>
    </location>
</feature>
<dbReference type="Proteomes" id="UP000515135">
    <property type="component" value="Unplaced"/>
</dbReference>
<reference evidence="4 5" key="1">
    <citation type="submission" date="2025-04" db="UniProtKB">
        <authorList>
            <consortium name="RefSeq"/>
        </authorList>
    </citation>
    <scope>IDENTIFICATION</scope>
    <source>
        <tissue evidence="4 5">Gonad</tissue>
    </source>
</reference>
<sequence>MQQPGTTLRHATLVLLALCIAVTLAHVRADAADDTAALFNSRVARDVDKATKAKLKHIIPLRFGKKWAGGYEDTPAAGMLRSAYGGGKPSEDGAEQSHSHRVHSKALPLIQLLQYAIQLMEEVIQGLDMEQGDMP</sequence>
<feature type="compositionally biased region" description="Basic and acidic residues" evidence="1">
    <location>
        <begin position="89"/>
        <end position="98"/>
    </location>
</feature>
<evidence type="ECO:0000256" key="2">
    <source>
        <dbReference type="SAM" id="SignalP"/>
    </source>
</evidence>
<proteinExistence type="predicted"/>
<feature type="region of interest" description="Disordered" evidence="1">
    <location>
        <begin position="82"/>
        <end position="102"/>
    </location>
</feature>
<dbReference type="OrthoDB" id="10026560at2759"/>
<evidence type="ECO:0000313" key="4">
    <source>
        <dbReference type="RefSeq" id="XP_019619430.1"/>
    </source>
</evidence>
<accession>A0A6P4YQE1</accession>
<protein>
    <submittedName>
        <fullName evidence="4 5">Uncharacterized protein LOC109466202</fullName>
    </submittedName>
</protein>
<dbReference type="KEGG" id="bbel:109466202"/>
<dbReference type="GeneID" id="109466202"/>
<keyword evidence="3" id="KW-1185">Reference proteome</keyword>
<evidence type="ECO:0000313" key="5">
    <source>
        <dbReference type="RefSeq" id="XP_019619431.1"/>
    </source>
</evidence>
<evidence type="ECO:0000256" key="1">
    <source>
        <dbReference type="SAM" id="MobiDB-lite"/>
    </source>
</evidence>
<dbReference type="RefSeq" id="XP_019619430.1">
    <property type="nucleotide sequence ID" value="XM_019763871.1"/>
</dbReference>
<gene>
    <name evidence="4 5" type="primary">LOC109466202</name>
</gene>
<dbReference type="AlphaFoldDB" id="A0A6P4YQE1"/>